<accession>A0ABQ9IND3</accession>
<dbReference type="EMBL" id="JARBHB010000001">
    <property type="protein sequence ID" value="KAJ8898184.1"/>
    <property type="molecule type" value="Genomic_DNA"/>
</dbReference>
<feature type="compositionally biased region" description="Basic and acidic residues" evidence="1">
    <location>
        <begin position="207"/>
        <end position="217"/>
    </location>
</feature>
<feature type="region of interest" description="Disordered" evidence="1">
    <location>
        <begin position="1"/>
        <end position="20"/>
    </location>
</feature>
<name>A0ABQ9IND3_9NEOP</name>
<sequence>MQVRGETEIPDPRHRPARFPHVKIRERPRRESNSVRLVGRRVVPPEQIPFGGKWRYQLQIEHPALHCGLSELLCPGGTLHEFASPPANARRLDCSPPNKASRVQSLAGSLRIFASGNRAGDDVSGWRAFSAISRFPRSCIPAPLHSHLISPSSALKPLVEGGARRHAGQDGISSFHNDYFGKHLVILFLVDVFSMNGACIVSKPMRRQKDSHKDMHGRISHNGNHG</sequence>
<dbReference type="Proteomes" id="UP001159363">
    <property type="component" value="Chromosome 1"/>
</dbReference>
<evidence type="ECO:0000256" key="1">
    <source>
        <dbReference type="SAM" id="MobiDB-lite"/>
    </source>
</evidence>
<gene>
    <name evidence="2" type="ORF">PR048_003544</name>
</gene>
<protein>
    <submittedName>
        <fullName evidence="2">Uncharacterized protein</fullName>
    </submittedName>
</protein>
<comment type="caution">
    <text evidence="2">The sequence shown here is derived from an EMBL/GenBank/DDBJ whole genome shotgun (WGS) entry which is preliminary data.</text>
</comment>
<organism evidence="2 3">
    <name type="scientific">Dryococelus australis</name>
    <dbReference type="NCBI Taxonomy" id="614101"/>
    <lineage>
        <taxon>Eukaryota</taxon>
        <taxon>Metazoa</taxon>
        <taxon>Ecdysozoa</taxon>
        <taxon>Arthropoda</taxon>
        <taxon>Hexapoda</taxon>
        <taxon>Insecta</taxon>
        <taxon>Pterygota</taxon>
        <taxon>Neoptera</taxon>
        <taxon>Polyneoptera</taxon>
        <taxon>Phasmatodea</taxon>
        <taxon>Verophasmatodea</taxon>
        <taxon>Anareolatae</taxon>
        <taxon>Phasmatidae</taxon>
        <taxon>Eurycanthinae</taxon>
        <taxon>Dryococelus</taxon>
    </lineage>
</organism>
<keyword evidence="3" id="KW-1185">Reference proteome</keyword>
<feature type="region of interest" description="Disordered" evidence="1">
    <location>
        <begin position="206"/>
        <end position="226"/>
    </location>
</feature>
<feature type="compositionally biased region" description="Basic and acidic residues" evidence="1">
    <location>
        <begin position="1"/>
        <end position="14"/>
    </location>
</feature>
<evidence type="ECO:0000313" key="3">
    <source>
        <dbReference type="Proteomes" id="UP001159363"/>
    </source>
</evidence>
<reference evidence="2 3" key="1">
    <citation type="submission" date="2023-02" db="EMBL/GenBank/DDBJ databases">
        <title>LHISI_Scaffold_Assembly.</title>
        <authorList>
            <person name="Stuart O.P."/>
            <person name="Cleave R."/>
            <person name="Magrath M.J.L."/>
            <person name="Mikheyev A.S."/>
        </authorList>
    </citation>
    <scope>NUCLEOTIDE SEQUENCE [LARGE SCALE GENOMIC DNA]</scope>
    <source>
        <strain evidence="2">Daus_M_001</strain>
        <tissue evidence="2">Leg muscle</tissue>
    </source>
</reference>
<proteinExistence type="predicted"/>
<evidence type="ECO:0000313" key="2">
    <source>
        <dbReference type="EMBL" id="KAJ8898184.1"/>
    </source>
</evidence>